<keyword evidence="2" id="KW-1185">Reference proteome</keyword>
<reference evidence="1 2" key="1">
    <citation type="submission" date="2020-08" db="EMBL/GenBank/DDBJ databases">
        <title>Genomic Encyclopedia of Type Strains, Phase IV (KMG-IV): sequencing the most valuable type-strain genomes for metagenomic binning, comparative biology and taxonomic classification.</title>
        <authorList>
            <person name="Goeker M."/>
        </authorList>
    </citation>
    <scope>NUCLEOTIDE SEQUENCE [LARGE SCALE GENOMIC DNA]</scope>
    <source>
        <strain evidence="1 2">YC6886</strain>
    </source>
</reference>
<gene>
    <name evidence="1" type="ORF">HNR46_004218</name>
</gene>
<feature type="non-terminal residue" evidence="1">
    <location>
        <position position="42"/>
    </location>
</feature>
<protein>
    <submittedName>
        <fullName evidence="1">Uncharacterized protein</fullName>
    </submittedName>
</protein>
<organism evidence="1 2">
    <name type="scientific">Haloferula luteola</name>
    <dbReference type="NCBI Taxonomy" id="595692"/>
    <lineage>
        <taxon>Bacteria</taxon>
        <taxon>Pseudomonadati</taxon>
        <taxon>Verrucomicrobiota</taxon>
        <taxon>Verrucomicrobiia</taxon>
        <taxon>Verrucomicrobiales</taxon>
        <taxon>Verrucomicrobiaceae</taxon>
        <taxon>Haloferula</taxon>
    </lineage>
</organism>
<evidence type="ECO:0000313" key="2">
    <source>
        <dbReference type="Proteomes" id="UP000557717"/>
    </source>
</evidence>
<proteinExistence type="predicted"/>
<dbReference type="Proteomes" id="UP000557717">
    <property type="component" value="Unassembled WGS sequence"/>
</dbReference>
<sequence>MGATAVNTGHLWFDQAALVPSYDADGNLLSDGRWTYTWDAEN</sequence>
<accession>A0A840VH80</accession>
<dbReference type="AlphaFoldDB" id="A0A840VH80"/>
<name>A0A840VH80_9BACT</name>
<dbReference type="EMBL" id="JACHFD010000050">
    <property type="protein sequence ID" value="MBB5353948.1"/>
    <property type="molecule type" value="Genomic_DNA"/>
</dbReference>
<evidence type="ECO:0000313" key="1">
    <source>
        <dbReference type="EMBL" id="MBB5353948.1"/>
    </source>
</evidence>
<comment type="caution">
    <text evidence="1">The sequence shown here is derived from an EMBL/GenBank/DDBJ whole genome shotgun (WGS) entry which is preliminary data.</text>
</comment>